<dbReference type="HOGENOM" id="CLU_111546_2_1_14"/>
<proteinExistence type="predicted"/>
<evidence type="ECO:0000256" key="1">
    <source>
        <dbReference type="SAM" id="MobiDB-lite"/>
    </source>
</evidence>
<reference evidence="2 3" key="1">
    <citation type="journal article" date="2011" name="J. Bacteriol.">
        <title>Complete genome sequence of Mycoplasma haemofelis, a hemotropic mycoplasma.</title>
        <authorList>
            <person name="Barker E.N."/>
            <person name="Helps C.R."/>
            <person name="Peters I.R."/>
            <person name="Darby A.C."/>
            <person name="Radford A.D."/>
            <person name="Tasker S."/>
        </authorList>
    </citation>
    <scope>NUCLEOTIDE SEQUENCE [LARGE SCALE GENOMIC DNA]</scope>
    <source>
        <strain evidence="2 3">Langford 1</strain>
    </source>
</reference>
<name>E8ZIS1_MYCHL</name>
<dbReference type="KEGG" id="mha:HF1_10340"/>
<accession>E8ZIS1</accession>
<sequence>MSYTLAKVAAISGGTAAAGGGIAVGASALSGAASPKQEKVSTSLEKTSNVEPEVVPTPQSEPASTKEPVCNVYLAEEPTPKEKTGSRKFTKFTEEFWSRDDFLKKVEEKNLWNKNNLNTEVGQGCTSHGRVFVWWGKGQQPQSETYVYASDMNNGKDWLKESGVDVPEKIKQQIQTL</sequence>
<dbReference type="AlphaFoldDB" id="E8ZIS1"/>
<protein>
    <submittedName>
        <fullName evidence="2">Uncharacterized protein</fullName>
    </submittedName>
</protein>
<keyword evidence="3" id="KW-1185">Reference proteome</keyword>
<feature type="region of interest" description="Disordered" evidence="1">
    <location>
        <begin position="30"/>
        <end position="67"/>
    </location>
</feature>
<dbReference type="OrthoDB" id="402576at2"/>
<gene>
    <name evidence="2" type="ORF">HF1_10340</name>
</gene>
<organism evidence="2 3">
    <name type="scientific">Mycoplasma haemofelis (strain Langford 1)</name>
    <name type="common">Haemobartonella felis</name>
    <dbReference type="NCBI Taxonomy" id="941640"/>
    <lineage>
        <taxon>Bacteria</taxon>
        <taxon>Bacillati</taxon>
        <taxon>Mycoplasmatota</taxon>
        <taxon>Mollicutes</taxon>
        <taxon>Mycoplasmataceae</taxon>
        <taxon>Mycoplasma</taxon>
    </lineage>
</organism>
<dbReference type="Proteomes" id="UP000008637">
    <property type="component" value="Chromosome"/>
</dbReference>
<evidence type="ECO:0000313" key="3">
    <source>
        <dbReference type="Proteomes" id="UP000008637"/>
    </source>
</evidence>
<evidence type="ECO:0000313" key="2">
    <source>
        <dbReference type="EMBL" id="CBY93042.1"/>
    </source>
</evidence>
<dbReference type="EMBL" id="FR773153">
    <property type="protein sequence ID" value="CBY93042.1"/>
    <property type="molecule type" value="Genomic_DNA"/>
</dbReference>
<feature type="compositionally biased region" description="Polar residues" evidence="1">
    <location>
        <begin position="40"/>
        <end position="50"/>
    </location>
</feature>